<organism evidence="1 2">
    <name type="scientific">Stigmatella ashevillensis</name>
    <dbReference type="NCBI Taxonomy" id="2995309"/>
    <lineage>
        <taxon>Bacteria</taxon>
        <taxon>Pseudomonadati</taxon>
        <taxon>Myxococcota</taxon>
        <taxon>Myxococcia</taxon>
        <taxon>Myxococcales</taxon>
        <taxon>Cystobacterineae</taxon>
        <taxon>Archangiaceae</taxon>
        <taxon>Stigmatella</taxon>
    </lineage>
</organism>
<evidence type="ECO:0000313" key="1">
    <source>
        <dbReference type="EMBL" id="MDC0708249.1"/>
    </source>
</evidence>
<dbReference type="EMBL" id="JAQNDM010000002">
    <property type="protein sequence ID" value="MDC0708249.1"/>
    <property type="molecule type" value="Genomic_DNA"/>
</dbReference>
<dbReference type="Proteomes" id="UP001221838">
    <property type="component" value="Unassembled WGS sequence"/>
</dbReference>
<evidence type="ECO:0000313" key="2">
    <source>
        <dbReference type="Proteomes" id="UP001221838"/>
    </source>
</evidence>
<reference evidence="1 2" key="1">
    <citation type="submission" date="2022-11" db="EMBL/GenBank/DDBJ databases">
        <title>Minimal conservation of predation-associated metabolite biosynthetic gene clusters underscores biosynthetic potential of Myxococcota including descriptions for ten novel species: Archangium lansinium sp. nov., Myxococcus landrumus sp. nov., Nannocystis bai.</title>
        <authorList>
            <person name="Ahearne A."/>
            <person name="Stevens C."/>
            <person name="Dowd S."/>
        </authorList>
    </citation>
    <scope>NUCLEOTIDE SEQUENCE [LARGE SCALE GENOMIC DNA]</scope>
    <source>
        <strain evidence="1 2">NCWAL01</strain>
    </source>
</reference>
<accession>A0ABT5D5B4</accession>
<sequence length="320" mass="34460">MSRSAIQQWAESFSEALVSRATLLGAAQGSGPDARSGQILFQVQSAVLRYESMVFGGPDLSWGRARDEDVAALPRPPVSSGRLVCVASCHNTHPDLPDAWDYGAGVALIHDEDSAAAISFGRARRTLSVSSTEGQARIGFGGDMPLLRDVPELDSLAPPAQRASHPFWALARGLLSTEGVGTCFLEGHRVSAGSMSPESNIISVFRGALGLYIENEFGESSWHDHSYCAIARHPEALGRWRRVREPAVRATVGDACPRCQGKLEDADLPNLPAIAQRKNSATLGGFLRLRCTLCTTLFRTSGRRFVDMGSGQVSYSDRMS</sequence>
<dbReference type="RefSeq" id="WP_272135899.1">
    <property type="nucleotide sequence ID" value="NZ_JAQNDM010000002.1"/>
</dbReference>
<protein>
    <submittedName>
        <fullName evidence="1">Uncharacterized protein</fullName>
    </submittedName>
</protein>
<name>A0ABT5D5B4_9BACT</name>
<comment type="caution">
    <text evidence="1">The sequence shown here is derived from an EMBL/GenBank/DDBJ whole genome shotgun (WGS) entry which is preliminary data.</text>
</comment>
<proteinExistence type="predicted"/>
<keyword evidence="2" id="KW-1185">Reference proteome</keyword>
<gene>
    <name evidence="1" type="ORF">POL68_07180</name>
</gene>